<evidence type="ECO:0000256" key="3">
    <source>
        <dbReference type="ARBA" id="ARBA00022448"/>
    </source>
</evidence>
<proteinExistence type="inferred from homology"/>
<evidence type="ECO:0000256" key="14">
    <source>
        <dbReference type="SAM" id="SignalP"/>
    </source>
</evidence>
<keyword evidence="11 12" id="KW-1006">Bacterial flagellum protein export</keyword>
<dbReference type="GO" id="GO:0009306">
    <property type="term" value="P:protein secretion"/>
    <property type="evidence" value="ECO:0007669"/>
    <property type="project" value="UniProtKB-UniRule"/>
</dbReference>
<evidence type="ECO:0000256" key="2">
    <source>
        <dbReference type="ARBA" id="ARBA00021714"/>
    </source>
</evidence>
<evidence type="ECO:0000256" key="13">
    <source>
        <dbReference type="SAM" id="MobiDB-lite"/>
    </source>
</evidence>
<keyword evidence="14" id="KW-0732">Signal</keyword>
<comment type="similarity">
    <text evidence="1 12">Belongs to the FliP/MopC/SpaP family.</text>
</comment>
<keyword evidence="15" id="KW-0282">Flagellum</keyword>
<keyword evidence="15" id="KW-0966">Cell projection</keyword>
<dbReference type="EMBL" id="JACHDY010000001">
    <property type="protein sequence ID" value="MBB5315731.1"/>
    <property type="molecule type" value="Genomic_DNA"/>
</dbReference>
<evidence type="ECO:0000256" key="12">
    <source>
        <dbReference type="RuleBase" id="RU362069"/>
    </source>
</evidence>
<dbReference type="Pfam" id="PF00813">
    <property type="entry name" value="FliP"/>
    <property type="match status" value="1"/>
</dbReference>
<evidence type="ECO:0000256" key="4">
    <source>
        <dbReference type="ARBA" id="ARBA00022475"/>
    </source>
</evidence>
<keyword evidence="8 12" id="KW-1133">Transmembrane helix</keyword>
<feature type="transmembrane region" description="Helical" evidence="12">
    <location>
        <begin position="142"/>
        <end position="160"/>
    </location>
</feature>
<comment type="caution">
    <text evidence="15">The sequence shown here is derived from an EMBL/GenBank/DDBJ whole genome shotgun (WGS) entry which is preliminary data.</text>
</comment>
<dbReference type="InterPro" id="IPR005838">
    <property type="entry name" value="T3SS_IM_P"/>
</dbReference>
<evidence type="ECO:0000256" key="7">
    <source>
        <dbReference type="ARBA" id="ARBA00022927"/>
    </source>
</evidence>
<feature type="region of interest" description="Disordered" evidence="13">
    <location>
        <begin position="57"/>
        <end position="81"/>
    </location>
</feature>
<comment type="function">
    <text evidence="12">Plays a role in the flagellum-specific transport system.</text>
</comment>
<dbReference type="AlphaFoldDB" id="A0A7W8MPI6"/>
<evidence type="ECO:0000256" key="9">
    <source>
        <dbReference type="ARBA" id="ARBA00023136"/>
    </source>
</evidence>
<dbReference type="Proteomes" id="UP000568106">
    <property type="component" value="Unassembled WGS sequence"/>
</dbReference>
<keyword evidence="6 12" id="KW-1005">Bacterial flagellum biogenesis</keyword>
<feature type="transmembrane region" description="Helical" evidence="12">
    <location>
        <begin position="235"/>
        <end position="257"/>
    </location>
</feature>
<keyword evidence="15" id="KW-0969">Cilium</keyword>
<evidence type="ECO:0000256" key="8">
    <source>
        <dbReference type="ARBA" id="ARBA00022989"/>
    </source>
</evidence>
<keyword evidence="9 12" id="KW-0472">Membrane</keyword>
<dbReference type="GO" id="GO:0005886">
    <property type="term" value="C:plasma membrane"/>
    <property type="evidence" value="ECO:0007669"/>
    <property type="project" value="UniProtKB-SubCell"/>
</dbReference>
<evidence type="ECO:0000313" key="15">
    <source>
        <dbReference type="EMBL" id="MBB5315731.1"/>
    </source>
</evidence>
<keyword evidence="7 12" id="KW-0653">Protein transport</keyword>
<name>A0A7W8MPI6_9BACT</name>
<dbReference type="PRINTS" id="PR00951">
    <property type="entry name" value="FLGBIOSNFLIP"/>
</dbReference>
<evidence type="ECO:0000256" key="11">
    <source>
        <dbReference type="ARBA" id="ARBA00023225"/>
    </source>
</evidence>
<dbReference type="GO" id="GO:0009425">
    <property type="term" value="C:bacterial-type flagellum basal body"/>
    <property type="evidence" value="ECO:0007669"/>
    <property type="project" value="UniProtKB-SubCell"/>
</dbReference>
<dbReference type="PRINTS" id="PR01302">
    <property type="entry name" value="TYPE3IMPPROT"/>
</dbReference>
<accession>A0A7W8MPI6</accession>
<comment type="subcellular location">
    <subcellularLocation>
        <location evidence="12">Cell membrane</location>
        <topology evidence="12">Multi-pass membrane protein</topology>
    </subcellularLocation>
    <subcellularLocation>
        <location evidence="12">Bacterial flagellum basal body</location>
    </subcellularLocation>
</comment>
<dbReference type="PANTHER" id="PTHR30587:SF0">
    <property type="entry name" value="FLAGELLAR BIOSYNTHETIC PROTEIN FLIP"/>
    <property type="match status" value="1"/>
</dbReference>
<evidence type="ECO:0000256" key="10">
    <source>
        <dbReference type="ARBA" id="ARBA00023143"/>
    </source>
</evidence>
<feature type="transmembrane region" description="Helical" evidence="12">
    <location>
        <begin position="96"/>
        <end position="122"/>
    </location>
</feature>
<dbReference type="NCBIfam" id="TIGR01103">
    <property type="entry name" value="fliP"/>
    <property type="match status" value="1"/>
</dbReference>
<evidence type="ECO:0000256" key="5">
    <source>
        <dbReference type="ARBA" id="ARBA00022692"/>
    </source>
</evidence>
<keyword evidence="16" id="KW-1185">Reference proteome</keyword>
<feature type="signal peptide" evidence="14">
    <location>
        <begin position="1"/>
        <end position="23"/>
    </location>
</feature>
<feature type="transmembrane region" description="Helical" evidence="12">
    <location>
        <begin position="269"/>
        <end position="289"/>
    </location>
</feature>
<keyword evidence="5 12" id="KW-0812">Transmembrane</keyword>
<evidence type="ECO:0000256" key="1">
    <source>
        <dbReference type="ARBA" id="ARBA00006257"/>
    </source>
</evidence>
<gene>
    <name evidence="12" type="primary">fliP</name>
    <name evidence="15" type="ORF">HDF09_000381</name>
</gene>
<keyword evidence="4 12" id="KW-1003">Cell membrane</keyword>
<keyword evidence="3 12" id="KW-0813">Transport</keyword>
<reference evidence="15" key="1">
    <citation type="submission" date="2020-08" db="EMBL/GenBank/DDBJ databases">
        <title>Genomic Encyclopedia of Type Strains, Phase IV (KMG-V): Genome sequencing to study the core and pangenomes of soil and plant-associated prokaryotes.</title>
        <authorList>
            <person name="Whitman W."/>
        </authorList>
    </citation>
    <scope>NUCLEOTIDE SEQUENCE [LARGE SCALE GENOMIC DNA]</scope>
    <source>
        <strain evidence="15">M8UP27</strain>
    </source>
</reference>
<dbReference type="InterPro" id="IPR005837">
    <property type="entry name" value="FliP"/>
</dbReference>
<dbReference type="PANTHER" id="PTHR30587">
    <property type="entry name" value="FLAGELLAR BIOSYNTHETIC PROTEIN FLIP"/>
    <property type="match status" value="1"/>
</dbReference>
<dbReference type="PROSITE" id="PS01061">
    <property type="entry name" value="FLIP_2"/>
    <property type="match status" value="1"/>
</dbReference>
<protein>
    <recommendedName>
        <fullName evidence="2 12">Flagellar biosynthetic protein FliP</fullName>
    </recommendedName>
</protein>
<keyword evidence="10" id="KW-0975">Bacterial flagellum</keyword>
<sequence length="297" mass="31574">MSQFRWLGLALAGLAMALPAVHARAESSMMAAAVMAPESFWVKKPAGSVGGHEQVASKAGKTAMKAHGGANAGATPGAKKNDSIASELAGTKSVPWSIVVGLTLLTLLPALLLSMTPMVRLLVVFHFLRQALGTQTAPSNQILMGLALMMTWFLMQPVLLEVEQTAVAPYSAGSITGEQALDLGVVPVKHYMLRYAREKDLAVFASAGMAARPNKREDLPIQVVIPAYILSELKAGFQIGAILFLPFLLVDLVVASITTSIGMMQLPPVVISTPLKILLFVMIDGWSLLADQLIKSF</sequence>
<evidence type="ECO:0000256" key="6">
    <source>
        <dbReference type="ARBA" id="ARBA00022795"/>
    </source>
</evidence>
<feature type="chain" id="PRO_5030877533" description="Flagellar biosynthetic protein FliP" evidence="14">
    <location>
        <begin position="24"/>
        <end position="297"/>
    </location>
</feature>
<evidence type="ECO:0000313" key="16">
    <source>
        <dbReference type="Proteomes" id="UP000568106"/>
    </source>
</evidence>
<organism evidence="15 16">
    <name type="scientific">Tunturiibacter empetritectus</name>
    <dbReference type="NCBI Taxonomy" id="3069691"/>
    <lineage>
        <taxon>Bacteria</taxon>
        <taxon>Pseudomonadati</taxon>
        <taxon>Acidobacteriota</taxon>
        <taxon>Terriglobia</taxon>
        <taxon>Terriglobales</taxon>
        <taxon>Acidobacteriaceae</taxon>
        <taxon>Tunturiibacter</taxon>
    </lineage>
</organism>
<dbReference type="GO" id="GO:0044781">
    <property type="term" value="P:bacterial-type flagellum organization"/>
    <property type="evidence" value="ECO:0007669"/>
    <property type="project" value="UniProtKB-UniRule"/>
</dbReference>